<evidence type="ECO:0000259" key="1">
    <source>
        <dbReference type="Pfam" id="PF01902"/>
    </source>
</evidence>
<evidence type="ECO:0000313" key="3">
    <source>
        <dbReference type="Proteomes" id="UP000218831"/>
    </source>
</evidence>
<comment type="caution">
    <text evidence="2">The sequence shown here is derived from an EMBL/GenBank/DDBJ whole genome shotgun (WGS) entry which is preliminary data.</text>
</comment>
<dbReference type="Gene3D" id="3.40.50.620">
    <property type="entry name" value="HUPs"/>
    <property type="match status" value="1"/>
</dbReference>
<dbReference type="SUPFAM" id="SSF52402">
    <property type="entry name" value="Adenine nucleotide alpha hydrolases-like"/>
    <property type="match status" value="1"/>
</dbReference>
<name>A0A2A2GG19_9BACT</name>
<dbReference type="OrthoDB" id="3572539at2"/>
<reference evidence="2 3" key="1">
    <citation type="submission" date="2017-08" db="EMBL/GenBank/DDBJ databases">
        <title>Aliifodinibius alkalisoli sp. nov., isolated from saline alkaline soil.</title>
        <authorList>
            <person name="Liu D."/>
            <person name="Zhang G."/>
        </authorList>
    </citation>
    <scope>NUCLEOTIDE SEQUENCE [LARGE SCALE GENOMIC DNA]</scope>
    <source>
        <strain evidence="2 3">WN023</strain>
    </source>
</reference>
<gene>
    <name evidence="2" type="ORF">CK503_01950</name>
</gene>
<evidence type="ECO:0000313" key="2">
    <source>
        <dbReference type="EMBL" id="PAU95843.1"/>
    </source>
</evidence>
<dbReference type="InterPro" id="IPR014729">
    <property type="entry name" value="Rossmann-like_a/b/a_fold"/>
</dbReference>
<organism evidence="2 3">
    <name type="scientific">Fodinibius salipaludis</name>
    <dbReference type="NCBI Taxonomy" id="2032627"/>
    <lineage>
        <taxon>Bacteria</taxon>
        <taxon>Pseudomonadati</taxon>
        <taxon>Balneolota</taxon>
        <taxon>Balneolia</taxon>
        <taxon>Balneolales</taxon>
        <taxon>Balneolaceae</taxon>
        <taxon>Fodinibius</taxon>
    </lineage>
</organism>
<dbReference type="InterPro" id="IPR002761">
    <property type="entry name" value="Diphthami_syn_dom"/>
</dbReference>
<accession>A0A2A2GG19</accession>
<dbReference type="AlphaFoldDB" id="A0A2A2GG19"/>
<keyword evidence="3" id="KW-1185">Reference proteome</keyword>
<sequence>MNILFWSGGKDAYLALHFFRESQPKADLKLLTTYDESTDIVPHQNIPLSEIEEQTNYLDLDLISVGLPSQCPNKTYLERIKNALNELDQPIDNLIFGDWYLEDIREWREKVFGEMGYSCLFPIWQKELNDLLPILLLKPIEIKISAVKEEFQSLLKTGEPFDQKLVMQLQRLNEIDPMGENGEFHTKVIFKDPETLDNQPLIPGGR</sequence>
<dbReference type="EMBL" id="NSKE01000001">
    <property type="protein sequence ID" value="PAU95843.1"/>
    <property type="molecule type" value="Genomic_DNA"/>
</dbReference>
<feature type="domain" description="Diphthamide synthase" evidence="1">
    <location>
        <begin position="3"/>
        <end position="189"/>
    </location>
</feature>
<dbReference type="RefSeq" id="WP_095605087.1">
    <property type="nucleotide sequence ID" value="NZ_NSKE01000001.1"/>
</dbReference>
<dbReference type="Proteomes" id="UP000218831">
    <property type="component" value="Unassembled WGS sequence"/>
</dbReference>
<protein>
    <recommendedName>
        <fullName evidence="1">Diphthamide synthase domain-containing protein</fullName>
    </recommendedName>
</protein>
<dbReference type="Pfam" id="PF01902">
    <property type="entry name" value="Diphthami_syn_2"/>
    <property type="match status" value="1"/>
</dbReference>
<proteinExistence type="predicted"/>